<protein>
    <submittedName>
        <fullName evidence="2">Uncharacterized protein</fullName>
    </submittedName>
</protein>
<keyword evidence="1" id="KW-0472">Membrane</keyword>
<evidence type="ECO:0000256" key="1">
    <source>
        <dbReference type="SAM" id="Phobius"/>
    </source>
</evidence>
<keyword evidence="1" id="KW-0812">Transmembrane</keyword>
<dbReference type="AlphaFoldDB" id="A0A7S2UCI2"/>
<keyword evidence="1" id="KW-1133">Transmembrane helix</keyword>
<dbReference type="EMBL" id="HBHQ01008865">
    <property type="protein sequence ID" value="CAD9814146.1"/>
    <property type="molecule type" value="Transcribed_RNA"/>
</dbReference>
<reference evidence="2" key="1">
    <citation type="submission" date="2021-01" db="EMBL/GenBank/DDBJ databases">
        <authorList>
            <person name="Corre E."/>
            <person name="Pelletier E."/>
            <person name="Niang G."/>
            <person name="Scheremetjew M."/>
            <person name="Finn R."/>
            <person name="Kale V."/>
            <person name="Holt S."/>
            <person name="Cochrane G."/>
            <person name="Meng A."/>
            <person name="Brown T."/>
            <person name="Cohen L."/>
        </authorList>
    </citation>
    <scope>NUCLEOTIDE SEQUENCE</scope>
    <source>
        <strain evidence="2">CCMP2084</strain>
    </source>
</reference>
<organism evidence="2">
    <name type="scientific">Attheya septentrionalis</name>
    <dbReference type="NCBI Taxonomy" id="420275"/>
    <lineage>
        <taxon>Eukaryota</taxon>
        <taxon>Sar</taxon>
        <taxon>Stramenopiles</taxon>
        <taxon>Ochrophyta</taxon>
        <taxon>Bacillariophyta</taxon>
        <taxon>Coscinodiscophyceae</taxon>
        <taxon>Chaetocerotophycidae</taxon>
        <taxon>Chaetocerotales</taxon>
        <taxon>Attheyaceae</taxon>
        <taxon>Attheya</taxon>
    </lineage>
</organism>
<feature type="transmembrane region" description="Helical" evidence="1">
    <location>
        <begin position="369"/>
        <end position="390"/>
    </location>
</feature>
<feature type="transmembrane region" description="Helical" evidence="1">
    <location>
        <begin position="340"/>
        <end position="357"/>
    </location>
</feature>
<proteinExistence type="predicted"/>
<gene>
    <name evidence="2" type="ORF">ASEP1449_LOCUS5971</name>
</gene>
<accession>A0A7S2UCI2</accession>
<name>A0A7S2UCI2_9STRA</name>
<sequence length="497" mass="54486">MTPPVSRTRQGCLGNGSKSSAMRRLTILVMGAAHIHVSGNSNGNGMALAFMGPSLAHRHNLASRLSSTGRTSNNRLHSTYCFDAHRRRPVLRLKDIQNPDAVEKSNWEKVAASLVDKYEGVGPASQSVNSINSSTSTARELEIFRDHMNRVSTLTTVLRTGIPATLAGVIACQIHPPLSMAIADLINDPRAFSVISQDSSQYIQNICTVCGLTFSLLVGQTYYFMYQQQEAIYLALFHEVTVAKSLLEQVALVSQGRDVMYRNLLGYVMDYVQYDLKRSKATDPAVLLSARPVDDPLESIMYITSVGEPSVVYDTVRSLRQARAQRLGALQPKLPQIHMILLWSLAGAVLSTFPLLGAGSQTIGGQGILHVQGTYLGFIVFGIFISLSVVDELRKPGGGAYNTDTVLNIMVSGLEEELESRISGRYNANSNLENASPTIDSDYQSNPVSMTLPPQDEMKEEIFNIEEVPITVAIASPTKKASVGRRIFNRMTFRQQK</sequence>
<evidence type="ECO:0000313" key="2">
    <source>
        <dbReference type="EMBL" id="CAD9814146.1"/>
    </source>
</evidence>